<keyword evidence="1" id="KW-1015">Disulfide bond</keyword>
<dbReference type="Gene3D" id="3.10.100.10">
    <property type="entry name" value="Mannose-Binding Protein A, subunit A"/>
    <property type="match status" value="1"/>
</dbReference>
<name>A0A1S3JFE9_LINAN</name>
<feature type="signal peptide" evidence="2">
    <location>
        <begin position="1"/>
        <end position="29"/>
    </location>
</feature>
<reference evidence="6" key="1">
    <citation type="submission" date="2025-08" db="UniProtKB">
        <authorList>
            <consortium name="RefSeq"/>
        </authorList>
    </citation>
    <scope>IDENTIFICATION</scope>
    <source>
        <tissue evidence="6">Gonads</tissue>
    </source>
</reference>
<feature type="domain" description="Apple" evidence="4">
    <location>
        <begin position="155"/>
        <end position="243"/>
    </location>
</feature>
<evidence type="ECO:0000313" key="6">
    <source>
        <dbReference type="RefSeq" id="XP_013409140.1"/>
    </source>
</evidence>
<dbReference type="InterPro" id="IPR001304">
    <property type="entry name" value="C-type_lectin-like"/>
</dbReference>
<accession>A0A1S3JFE9</accession>
<organism evidence="5 6">
    <name type="scientific">Lingula anatina</name>
    <name type="common">Brachiopod</name>
    <name type="synonym">Lingula unguis</name>
    <dbReference type="NCBI Taxonomy" id="7574"/>
    <lineage>
        <taxon>Eukaryota</taxon>
        <taxon>Metazoa</taxon>
        <taxon>Spiralia</taxon>
        <taxon>Lophotrochozoa</taxon>
        <taxon>Brachiopoda</taxon>
        <taxon>Linguliformea</taxon>
        <taxon>Lingulata</taxon>
        <taxon>Lingulida</taxon>
        <taxon>Linguloidea</taxon>
        <taxon>Lingulidae</taxon>
        <taxon>Lingula</taxon>
    </lineage>
</organism>
<dbReference type="CDD" id="cd00037">
    <property type="entry name" value="CLECT"/>
    <property type="match status" value="1"/>
</dbReference>
<dbReference type="KEGG" id="lak:106172785"/>
<dbReference type="InterPro" id="IPR003609">
    <property type="entry name" value="Pan_app"/>
</dbReference>
<dbReference type="InParanoid" id="A0A1S3JFE9"/>
<dbReference type="RefSeq" id="XP_013409140.1">
    <property type="nucleotide sequence ID" value="XM_013553686.1"/>
</dbReference>
<keyword evidence="2" id="KW-0732">Signal</keyword>
<dbReference type="GeneID" id="106172785"/>
<dbReference type="Pfam" id="PF00024">
    <property type="entry name" value="PAN_1"/>
    <property type="match status" value="1"/>
</dbReference>
<dbReference type="AlphaFoldDB" id="A0A1S3JFE9"/>
<dbReference type="InterPro" id="IPR016186">
    <property type="entry name" value="C-type_lectin-like/link_sf"/>
</dbReference>
<protein>
    <submittedName>
        <fullName evidence="6">Neurocan core protein</fullName>
    </submittedName>
</protein>
<dbReference type="Pfam" id="PF00059">
    <property type="entry name" value="Lectin_C"/>
    <property type="match status" value="1"/>
</dbReference>
<dbReference type="PANTHER" id="PTHR22801:SF63">
    <property type="entry name" value="C-TYPE LECTIN DOMAIN-CONTAINING PROTEIN"/>
    <property type="match status" value="1"/>
</dbReference>
<dbReference type="PANTHER" id="PTHR22801">
    <property type="entry name" value="LITHOSTATHINE"/>
    <property type="match status" value="1"/>
</dbReference>
<evidence type="ECO:0000259" key="4">
    <source>
        <dbReference type="PROSITE" id="PS50948"/>
    </source>
</evidence>
<dbReference type="InterPro" id="IPR016187">
    <property type="entry name" value="CTDL_fold"/>
</dbReference>
<gene>
    <name evidence="6" type="primary">LOC106172785</name>
</gene>
<evidence type="ECO:0000256" key="1">
    <source>
        <dbReference type="ARBA" id="ARBA00023157"/>
    </source>
</evidence>
<dbReference type="PROSITE" id="PS50041">
    <property type="entry name" value="C_TYPE_LECTIN_2"/>
    <property type="match status" value="1"/>
</dbReference>
<dbReference type="PROSITE" id="PS50948">
    <property type="entry name" value="PAN"/>
    <property type="match status" value="1"/>
</dbReference>
<feature type="chain" id="PRO_5010219099" evidence="2">
    <location>
        <begin position="30"/>
        <end position="243"/>
    </location>
</feature>
<dbReference type="InterPro" id="IPR050801">
    <property type="entry name" value="Ca-Dep_Lectins_ImmuneDev"/>
</dbReference>
<dbReference type="SMART" id="SM00034">
    <property type="entry name" value="CLECT"/>
    <property type="match status" value="1"/>
</dbReference>
<evidence type="ECO:0000313" key="5">
    <source>
        <dbReference type="Proteomes" id="UP000085678"/>
    </source>
</evidence>
<dbReference type="OrthoDB" id="441660at2759"/>
<evidence type="ECO:0000256" key="2">
    <source>
        <dbReference type="SAM" id="SignalP"/>
    </source>
</evidence>
<dbReference type="PROSITE" id="PS00615">
    <property type="entry name" value="C_TYPE_LECTIN_1"/>
    <property type="match status" value="1"/>
</dbReference>
<dbReference type="InterPro" id="IPR018378">
    <property type="entry name" value="C-type_lectin_CS"/>
</dbReference>
<proteinExistence type="predicted"/>
<sequence>MNNTSSTLTAKSFCFLVWLLGLFCQEVGTCDVPWERYGRNCYRYYASVANYDDANANCAAEGGHLVTTKTGDVHNFVMALRPSGGDMWIGLKDLTGNAMTMGPAGDWQWADGSRGPLNWQTWAASQLGGSCISQDGTQGNDWLRNSCTSQFAYMCQKPLGNNDGLWRKTRTSKQADSNLSTKTEYASTLTECAIKCLGEPSCIAFNIGPSVLGRHECVMFDNYGKDDNLYTDNDDWNFYEFVQ</sequence>
<dbReference type="Proteomes" id="UP000085678">
    <property type="component" value="Unplaced"/>
</dbReference>
<evidence type="ECO:0000259" key="3">
    <source>
        <dbReference type="PROSITE" id="PS50041"/>
    </source>
</evidence>
<keyword evidence="5" id="KW-1185">Reference proteome</keyword>
<feature type="domain" description="C-type lectin" evidence="3">
    <location>
        <begin position="37"/>
        <end position="156"/>
    </location>
</feature>
<dbReference type="SUPFAM" id="SSF56436">
    <property type="entry name" value="C-type lectin-like"/>
    <property type="match status" value="1"/>
</dbReference>